<evidence type="ECO:0000313" key="1">
    <source>
        <dbReference type="EMBL" id="MDT3425734.1"/>
    </source>
</evidence>
<evidence type="ECO:0000313" key="2">
    <source>
        <dbReference type="Proteomes" id="UP001248709"/>
    </source>
</evidence>
<reference evidence="1 2" key="1">
    <citation type="submission" date="2023-07" db="EMBL/GenBank/DDBJ databases">
        <title>Genomic Encyclopedia of Type Strains, Phase IV (KMG-IV): sequencing the most valuable type-strain genomes for metagenomic binning, comparative biology and taxonomic classification.</title>
        <authorList>
            <person name="Goeker M."/>
        </authorList>
    </citation>
    <scope>NUCLEOTIDE SEQUENCE [LARGE SCALE GENOMIC DNA]</scope>
    <source>
        <strain evidence="1 2">T98</strain>
    </source>
</reference>
<dbReference type="RefSeq" id="WP_025697723.1">
    <property type="nucleotide sequence ID" value="NZ_JAUSUY010000004.1"/>
</dbReference>
<protein>
    <submittedName>
        <fullName evidence="1">Uncharacterized protein</fullName>
    </submittedName>
</protein>
<gene>
    <name evidence="1" type="ORF">J2Z22_001253</name>
</gene>
<keyword evidence="2" id="KW-1185">Reference proteome</keyword>
<accession>A0ABU3H4J7</accession>
<sequence length="77" mass="8737">MLVEHVTPSVSQACAMPGRISSLPVPRLTEFSHNRNGLLDNGLRQKRQDQIHSSGKWPSFNLSRHRAAAELDRYLEK</sequence>
<dbReference type="EMBL" id="JAUSUY010000004">
    <property type="protein sequence ID" value="MDT3425734.1"/>
    <property type="molecule type" value="Genomic_DNA"/>
</dbReference>
<comment type="caution">
    <text evidence="1">The sequence shown here is derived from an EMBL/GenBank/DDBJ whole genome shotgun (WGS) entry which is preliminary data.</text>
</comment>
<dbReference type="Proteomes" id="UP001248709">
    <property type="component" value="Unassembled WGS sequence"/>
</dbReference>
<name>A0ABU3H4J7_9BACL</name>
<organism evidence="1 2">
    <name type="scientific">Paenibacillus forsythiae</name>
    <dbReference type="NCBI Taxonomy" id="365616"/>
    <lineage>
        <taxon>Bacteria</taxon>
        <taxon>Bacillati</taxon>
        <taxon>Bacillota</taxon>
        <taxon>Bacilli</taxon>
        <taxon>Bacillales</taxon>
        <taxon>Paenibacillaceae</taxon>
        <taxon>Paenibacillus</taxon>
    </lineage>
</organism>
<proteinExistence type="predicted"/>